<dbReference type="EMBL" id="JAWZYT010003391">
    <property type="protein sequence ID" value="KAK4298622.1"/>
    <property type="molecule type" value="Genomic_DNA"/>
</dbReference>
<gene>
    <name evidence="1" type="ORF">Pmani_029041</name>
</gene>
<dbReference type="Proteomes" id="UP001292094">
    <property type="component" value="Unassembled WGS sequence"/>
</dbReference>
<sequence>MGRIQASPQLAVQYEGLGGSSILFQVIFSPLTTSGIQSYEGPSGCQYINKCNAGMFSHPPPPDHHYHRLDIFYLDSSANFITKVEFE</sequence>
<name>A0AAE1TUV2_9EUCA</name>
<dbReference type="AlphaFoldDB" id="A0AAE1TUV2"/>
<protein>
    <submittedName>
        <fullName evidence="1">Uncharacterized protein</fullName>
    </submittedName>
</protein>
<reference evidence="1" key="1">
    <citation type="submission" date="2023-11" db="EMBL/GenBank/DDBJ databases">
        <title>Genome assemblies of two species of porcelain crab, Petrolisthes cinctipes and Petrolisthes manimaculis (Anomura: Porcellanidae).</title>
        <authorList>
            <person name="Angst P."/>
        </authorList>
    </citation>
    <scope>NUCLEOTIDE SEQUENCE</scope>
    <source>
        <strain evidence="1">PB745_02</strain>
        <tissue evidence="1">Gill</tissue>
    </source>
</reference>
<keyword evidence="2" id="KW-1185">Reference proteome</keyword>
<evidence type="ECO:0000313" key="2">
    <source>
        <dbReference type="Proteomes" id="UP001292094"/>
    </source>
</evidence>
<comment type="caution">
    <text evidence="1">The sequence shown here is derived from an EMBL/GenBank/DDBJ whole genome shotgun (WGS) entry which is preliminary data.</text>
</comment>
<evidence type="ECO:0000313" key="1">
    <source>
        <dbReference type="EMBL" id="KAK4298622.1"/>
    </source>
</evidence>
<accession>A0AAE1TUV2</accession>
<proteinExistence type="predicted"/>
<organism evidence="1 2">
    <name type="scientific">Petrolisthes manimaculis</name>
    <dbReference type="NCBI Taxonomy" id="1843537"/>
    <lineage>
        <taxon>Eukaryota</taxon>
        <taxon>Metazoa</taxon>
        <taxon>Ecdysozoa</taxon>
        <taxon>Arthropoda</taxon>
        <taxon>Crustacea</taxon>
        <taxon>Multicrustacea</taxon>
        <taxon>Malacostraca</taxon>
        <taxon>Eumalacostraca</taxon>
        <taxon>Eucarida</taxon>
        <taxon>Decapoda</taxon>
        <taxon>Pleocyemata</taxon>
        <taxon>Anomura</taxon>
        <taxon>Galatheoidea</taxon>
        <taxon>Porcellanidae</taxon>
        <taxon>Petrolisthes</taxon>
    </lineage>
</organism>